<proteinExistence type="predicted"/>
<dbReference type="EMBL" id="LC625835">
    <property type="protein sequence ID" value="BCU03387.1"/>
    <property type="molecule type" value="Genomic_DNA"/>
</dbReference>
<reference evidence="1" key="1">
    <citation type="submission" date="2021-04" db="EMBL/GenBank/DDBJ databases">
        <title>Draft Genome Sequence of Pandoravirus japonicus, Isolated from the Sabaishi River of Niigata, Japan.</title>
        <authorList>
            <person name="Hosokawa N."/>
            <person name="Takahashi H."/>
            <person name="Aoki K."/>
            <person name="Takemura M."/>
        </authorList>
    </citation>
    <scope>NUCLEOTIDE SEQUENCE</scope>
</reference>
<evidence type="ECO:0000313" key="2">
    <source>
        <dbReference type="Proteomes" id="UP001253637"/>
    </source>
</evidence>
<name>A0A811BQL2_9VIRU</name>
<dbReference type="Proteomes" id="UP001253637">
    <property type="component" value="Segment"/>
</dbReference>
<sequence length="88" mass="9943">MSKRTNRKSVWSSLCPIARCCCCSCCCFLMQQPSPRLKRAREKSLKKKEGAKRQAAPIVARCVAHVQMGASEEKKKGFLGSFFYCYAE</sequence>
<organism evidence="1 2">
    <name type="scientific">Pandoravirus japonicus</name>
    <dbReference type="NCBI Taxonomy" id="2823154"/>
    <lineage>
        <taxon>Viruses</taxon>
        <taxon>Pandoravirus</taxon>
    </lineage>
</organism>
<accession>A0A811BQL2</accession>
<protein>
    <submittedName>
        <fullName evidence="1">Uncharacterized protein</fullName>
    </submittedName>
</protein>
<evidence type="ECO:0000313" key="1">
    <source>
        <dbReference type="EMBL" id="BCU03387.1"/>
    </source>
</evidence>